<gene>
    <name evidence="3" type="ORF">CLV48_102246</name>
</gene>
<organism evidence="3 4">
    <name type="scientific">Cecembia rubra</name>
    <dbReference type="NCBI Taxonomy" id="1485585"/>
    <lineage>
        <taxon>Bacteria</taxon>
        <taxon>Pseudomonadati</taxon>
        <taxon>Bacteroidota</taxon>
        <taxon>Cytophagia</taxon>
        <taxon>Cytophagales</taxon>
        <taxon>Cyclobacteriaceae</taxon>
        <taxon>Cecembia</taxon>
    </lineage>
</organism>
<accession>A0A2P8EAE5</accession>
<dbReference type="GO" id="GO:0016787">
    <property type="term" value="F:hydrolase activity"/>
    <property type="evidence" value="ECO:0007669"/>
    <property type="project" value="InterPro"/>
</dbReference>
<dbReference type="Pfam" id="PF00149">
    <property type="entry name" value="Metallophos"/>
    <property type="match status" value="1"/>
</dbReference>
<dbReference type="Gene3D" id="3.60.21.10">
    <property type="match status" value="1"/>
</dbReference>
<feature type="signal peptide" evidence="1">
    <location>
        <begin position="1"/>
        <end position="26"/>
    </location>
</feature>
<evidence type="ECO:0000256" key="1">
    <source>
        <dbReference type="SAM" id="SignalP"/>
    </source>
</evidence>
<dbReference type="SUPFAM" id="SSF56300">
    <property type="entry name" value="Metallo-dependent phosphatases"/>
    <property type="match status" value="1"/>
</dbReference>
<evidence type="ECO:0000259" key="2">
    <source>
        <dbReference type="Pfam" id="PF00149"/>
    </source>
</evidence>
<proteinExistence type="predicted"/>
<dbReference type="InterPro" id="IPR004843">
    <property type="entry name" value="Calcineurin-like_PHP"/>
</dbReference>
<evidence type="ECO:0000313" key="3">
    <source>
        <dbReference type="EMBL" id="PSL06430.1"/>
    </source>
</evidence>
<protein>
    <submittedName>
        <fullName evidence="3">3',5'-cyclic AMP phosphodiesterase CpdA</fullName>
    </submittedName>
</protein>
<dbReference type="InterPro" id="IPR029052">
    <property type="entry name" value="Metallo-depent_PP-like"/>
</dbReference>
<keyword evidence="4" id="KW-1185">Reference proteome</keyword>
<dbReference type="AlphaFoldDB" id="A0A2P8EAE5"/>
<feature type="domain" description="Calcineurin-like phosphoesterase" evidence="2">
    <location>
        <begin position="35"/>
        <end position="253"/>
    </location>
</feature>
<dbReference type="InterPro" id="IPR051918">
    <property type="entry name" value="STPP_CPPED1"/>
</dbReference>
<evidence type="ECO:0000313" key="4">
    <source>
        <dbReference type="Proteomes" id="UP000240708"/>
    </source>
</evidence>
<dbReference type="RefSeq" id="WP_106566360.1">
    <property type="nucleotide sequence ID" value="NZ_JAUVYL010000083.1"/>
</dbReference>
<dbReference type="Proteomes" id="UP000240708">
    <property type="component" value="Unassembled WGS sequence"/>
</dbReference>
<sequence>MTKRRLFLKKLAISGLGLGLSKQGMANSLSENNFSFLHLTDAHVRRKRQGNKGFEACVESVNKLDTKPDFIIFGGDQVFDGMYTEKEEYLDQLKVFSQVAEGFNLRTYHCLGNHDVFGRSSRRKTSPDDPDIGKKLYLDTFDLNQSYYSFNHKGWHFVVMDSLLEVESDHGPSQTHAFGKDQLEWLRFDLGKHHEMPTIIVTHIAAFNNIGQINSSPELLAMNHMVVTDTREFRQIIERHKVKAVLQGHSHIPEDYRYNNIWYITSQSVSAAWWGGNWKGYKPGYTLLNVNGEELTWNRIDFDWEAKLEPEDNLERERIKEYELFIEDQKRLKKEEIGQ</sequence>
<comment type="caution">
    <text evidence="3">The sequence shown here is derived from an EMBL/GenBank/DDBJ whole genome shotgun (WGS) entry which is preliminary data.</text>
</comment>
<keyword evidence="1" id="KW-0732">Signal</keyword>
<dbReference type="OrthoDB" id="9791866at2"/>
<reference evidence="3 4" key="1">
    <citation type="submission" date="2018-03" db="EMBL/GenBank/DDBJ databases">
        <title>Genomic Encyclopedia of Archaeal and Bacterial Type Strains, Phase II (KMG-II): from individual species to whole genera.</title>
        <authorList>
            <person name="Goeker M."/>
        </authorList>
    </citation>
    <scope>NUCLEOTIDE SEQUENCE [LARGE SCALE GENOMIC DNA]</scope>
    <source>
        <strain evidence="3 4">DSM 28057</strain>
    </source>
</reference>
<dbReference type="PANTHER" id="PTHR43143:SF1">
    <property type="entry name" value="SERINE_THREONINE-PROTEIN PHOSPHATASE CPPED1"/>
    <property type="match status" value="1"/>
</dbReference>
<dbReference type="EMBL" id="PYGF01000002">
    <property type="protein sequence ID" value="PSL06430.1"/>
    <property type="molecule type" value="Genomic_DNA"/>
</dbReference>
<name>A0A2P8EAE5_9BACT</name>
<feature type="chain" id="PRO_5015126358" evidence="1">
    <location>
        <begin position="27"/>
        <end position="339"/>
    </location>
</feature>
<dbReference type="PANTHER" id="PTHR43143">
    <property type="entry name" value="METALLOPHOSPHOESTERASE, CALCINEURIN SUPERFAMILY"/>
    <property type="match status" value="1"/>
</dbReference>